<name>A0AAE0YZ19_9GAST</name>
<evidence type="ECO:0000313" key="1">
    <source>
        <dbReference type="EMBL" id="KAK3759878.1"/>
    </source>
</evidence>
<dbReference type="EMBL" id="JAWDGP010005065">
    <property type="protein sequence ID" value="KAK3759878.1"/>
    <property type="molecule type" value="Genomic_DNA"/>
</dbReference>
<organism evidence="1 2">
    <name type="scientific">Elysia crispata</name>
    <name type="common">lettuce slug</name>
    <dbReference type="NCBI Taxonomy" id="231223"/>
    <lineage>
        <taxon>Eukaryota</taxon>
        <taxon>Metazoa</taxon>
        <taxon>Spiralia</taxon>
        <taxon>Lophotrochozoa</taxon>
        <taxon>Mollusca</taxon>
        <taxon>Gastropoda</taxon>
        <taxon>Heterobranchia</taxon>
        <taxon>Euthyneura</taxon>
        <taxon>Panpulmonata</taxon>
        <taxon>Sacoglossa</taxon>
        <taxon>Placobranchoidea</taxon>
        <taxon>Plakobranchidae</taxon>
        <taxon>Elysia</taxon>
    </lineage>
</organism>
<accession>A0AAE0YZ19</accession>
<keyword evidence="2" id="KW-1185">Reference proteome</keyword>
<dbReference type="AlphaFoldDB" id="A0AAE0YZ19"/>
<evidence type="ECO:0000313" key="2">
    <source>
        <dbReference type="Proteomes" id="UP001283361"/>
    </source>
</evidence>
<sequence>MLQLFLPFLNLNICHKHFLNPWGQKLNSLSTGSIWVSGVELDRLVSNTRRPPFVASLSSLLETLQCIGWPAIVFVVDNPVPLLPSQLHGALHAKAAEVMWGNAERKITLDLLVLNGKGNGHLFLLPLS</sequence>
<proteinExistence type="predicted"/>
<dbReference type="Proteomes" id="UP001283361">
    <property type="component" value="Unassembled WGS sequence"/>
</dbReference>
<reference evidence="1" key="1">
    <citation type="journal article" date="2023" name="G3 (Bethesda)">
        <title>A reference genome for the long-term kleptoplast-retaining sea slug Elysia crispata morphotype clarki.</title>
        <authorList>
            <person name="Eastman K.E."/>
            <person name="Pendleton A.L."/>
            <person name="Shaikh M.A."/>
            <person name="Suttiyut T."/>
            <person name="Ogas R."/>
            <person name="Tomko P."/>
            <person name="Gavelis G."/>
            <person name="Widhalm J.R."/>
            <person name="Wisecaver J.H."/>
        </authorList>
    </citation>
    <scope>NUCLEOTIDE SEQUENCE</scope>
    <source>
        <strain evidence="1">ECLA1</strain>
    </source>
</reference>
<protein>
    <submittedName>
        <fullName evidence="1">Uncharacterized protein</fullName>
    </submittedName>
</protein>
<gene>
    <name evidence="1" type="ORF">RRG08_028880</name>
</gene>
<comment type="caution">
    <text evidence="1">The sequence shown here is derived from an EMBL/GenBank/DDBJ whole genome shotgun (WGS) entry which is preliminary data.</text>
</comment>